<comment type="similarity">
    <text evidence="1">Belongs to the paxM FAD-dependent monooxygenase family.</text>
</comment>
<keyword evidence="4" id="KW-0560">Oxidoreductase</keyword>
<keyword evidence="2" id="KW-0285">Flavoprotein</keyword>
<dbReference type="InterPro" id="IPR002938">
    <property type="entry name" value="FAD-bd"/>
</dbReference>
<evidence type="ECO:0000256" key="1">
    <source>
        <dbReference type="ARBA" id="ARBA00007992"/>
    </source>
</evidence>
<dbReference type="InterPro" id="IPR050562">
    <property type="entry name" value="FAD_mOase_fung"/>
</dbReference>
<evidence type="ECO:0000256" key="3">
    <source>
        <dbReference type="ARBA" id="ARBA00022827"/>
    </source>
</evidence>
<proteinExistence type="inferred from homology"/>
<keyword evidence="7" id="KW-1185">Reference proteome</keyword>
<keyword evidence="3" id="KW-0274">FAD</keyword>
<dbReference type="GO" id="GO:0071949">
    <property type="term" value="F:FAD binding"/>
    <property type="evidence" value="ECO:0007669"/>
    <property type="project" value="InterPro"/>
</dbReference>
<feature type="domain" description="FAD-binding" evidence="5">
    <location>
        <begin position="32"/>
        <end position="283"/>
    </location>
</feature>
<dbReference type="OrthoDB" id="2431938at2759"/>
<dbReference type="AlphaFoldDB" id="A0A9W8WZ59"/>
<protein>
    <recommendedName>
        <fullName evidence="5">FAD-binding domain-containing protein</fullName>
    </recommendedName>
</protein>
<dbReference type="PRINTS" id="PR00420">
    <property type="entry name" value="RNGMNOXGNASE"/>
</dbReference>
<evidence type="ECO:0000313" key="6">
    <source>
        <dbReference type="EMBL" id="KAJ4336172.1"/>
    </source>
</evidence>
<dbReference type="PANTHER" id="PTHR47356">
    <property type="entry name" value="FAD-DEPENDENT MONOOXYGENASE ASQG-RELATED"/>
    <property type="match status" value="1"/>
</dbReference>
<dbReference type="EMBL" id="JAPEUV010000052">
    <property type="protein sequence ID" value="KAJ4336172.1"/>
    <property type="molecule type" value="Genomic_DNA"/>
</dbReference>
<dbReference type="Gene3D" id="3.50.50.60">
    <property type="entry name" value="FAD/NAD(P)-binding domain"/>
    <property type="match status" value="1"/>
</dbReference>
<dbReference type="GO" id="GO:0004497">
    <property type="term" value="F:monooxygenase activity"/>
    <property type="evidence" value="ECO:0007669"/>
    <property type="project" value="InterPro"/>
</dbReference>
<evidence type="ECO:0000313" key="7">
    <source>
        <dbReference type="Proteomes" id="UP001140562"/>
    </source>
</evidence>
<dbReference type="PANTHER" id="PTHR47356:SF2">
    <property type="entry name" value="FAD-BINDING DOMAIN-CONTAINING PROTEIN-RELATED"/>
    <property type="match status" value="1"/>
</dbReference>
<accession>A0A9W8WZ59</accession>
<evidence type="ECO:0000259" key="5">
    <source>
        <dbReference type="Pfam" id="PF01494"/>
    </source>
</evidence>
<reference evidence="6" key="1">
    <citation type="submission" date="2022-10" db="EMBL/GenBank/DDBJ databases">
        <title>Tapping the CABI collections for fungal endophytes: first genome assemblies for Collariella, Neodidymelliopsis, Ascochyta clinopodiicola, Didymella pomorum, Didymosphaeria variabile, Neocosmospora piperis and Neocucurbitaria cava.</title>
        <authorList>
            <person name="Hill R."/>
        </authorList>
    </citation>
    <scope>NUCLEOTIDE SEQUENCE</scope>
    <source>
        <strain evidence="6">IMI 360193</strain>
    </source>
</reference>
<sequence length="381" mass="42851">MNRFAQLFQVAPVLFDRQSCVAHLYDNLPDQLTIKLNKCVESIQHHETGVRVLLTDGTVEEGDIVIGADGVHSSVRSQMWDYASQFEPNVVPESDKTVLFSEYDAMFGVSKMKGHHEDYGMAAAETNIVFGHGVTKLFFQQQGEQLWAVIFKDKYNQPPKRLKATDDDMEAVAKRFADVQLNEHIQFRDLWETRTRAGLLTIEEGVLSQWHAGRTVLVGDSAHKMTADLGIGANIGIEDVAVLCNILNRELKNDRNRHPSEGEITAMFTEYQQERYARAKAFTEMSGKVTRMHSYDTLFGRIFATYVSPMLYEVQVMKLATAWAKAPKLDYVPVKTIDETAPGWLLAKEDEKISSTPWLLYAGVGVVATGLAIHQYGLSKL</sequence>
<dbReference type="Pfam" id="PF01494">
    <property type="entry name" value="FAD_binding_3"/>
    <property type="match status" value="1"/>
</dbReference>
<name>A0A9W8WZ59_9PLEO</name>
<dbReference type="InterPro" id="IPR036188">
    <property type="entry name" value="FAD/NAD-bd_sf"/>
</dbReference>
<comment type="caution">
    <text evidence="6">The sequence shown here is derived from an EMBL/GenBank/DDBJ whole genome shotgun (WGS) entry which is preliminary data.</text>
</comment>
<evidence type="ECO:0000256" key="2">
    <source>
        <dbReference type="ARBA" id="ARBA00022630"/>
    </source>
</evidence>
<dbReference type="SUPFAM" id="SSF51905">
    <property type="entry name" value="FAD/NAD(P)-binding domain"/>
    <property type="match status" value="1"/>
</dbReference>
<evidence type="ECO:0000256" key="4">
    <source>
        <dbReference type="ARBA" id="ARBA00023002"/>
    </source>
</evidence>
<organism evidence="6 7">
    <name type="scientific">Didymella glomerata</name>
    <dbReference type="NCBI Taxonomy" id="749621"/>
    <lineage>
        <taxon>Eukaryota</taxon>
        <taxon>Fungi</taxon>
        <taxon>Dikarya</taxon>
        <taxon>Ascomycota</taxon>
        <taxon>Pezizomycotina</taxon>
        <taxon>Dothideomycetes</taxon>
        <taxon>Pleosporomycetidae</taxon>
        <taxon>Pleosporales</taxon>
        <taxon>Pleosporineae</taxon>
        <taxon>Didymellaceae</taxon>
        <taxon>Didymella</taxon>
    </lineage>
</organism>
<dbReference type="Proteomes" id="UP001140562">
    <property type="component" value="Unassembled WGS sequence"/>
</dbReference>
<gene>
    <name evidence="6" type="ORF">N0V87_005608</name>
</gene>